<reference evidence="8" key="1">
    <citation type="submission" date="2017-10" db="EMBL/GenBank/DDBJ databases">
        <title>Chryseobacterium sp. B5 is a hydrocarbonoclastic and plant growth promoting bacterium.</title>
        <authorList>
            <person name="Thijs S."/>
            <person name="Gkorezis P."/>
            <person name="Van Hamme J."/>
        </authorList>
    </citation>
    <scope>NUCLEOTIDE SEQUENCE</scope>
    <source>
        <strain evidence="8">B5</strain>
    </source>
</reference>
<keyword evidence="2 8" id="KW-0489">Methyltransferase</keyword>
<dbReference type="AlphaFoldDB" id="A0A2G7T840"/>
<dbReference type="PANTHER" id="PTHR10629:SF52">
    <property type="entry name" value="DNA (CYTOSINE-5)-METHYLTRANSFERASE 1"/>
    <property type="match status" value="1"/>
</dbReference>
<dbReference type="Gene3D" id="3.40.50.150">
    <property type="entry name" value="Vaccinia Virus protein VP39"/>
    <property type="match status" value="1"/>
</dbReference>
<comment type="caution">
    <text evidence="8">The sequence shown here is derived from an EMBL/GenBank/DDBJ whole genome shotgun (WGS) entry which is preliminary data.</text>
</comment>
<evidence type="ECO:0000256" key="1">
    <source>
        <dbReference type="ARBA" id="ARBA00011975"/>
    </source>
</evidence>
<dbReference type="Pfam" id="PF00145">
    <property type="entry name" value="DNA_methylase"/>
    <property type="match status" value="2"/>
</dbReference>
<evidence type="ECO:0000256" key="5">
    <source>
        <dbReference type="ARBA" id="ARBA00022747"/>
    </source>
</evidence>
<dbReference type="InterPro" id="IPR001525">
    <property type="entry name" value="C5_MeTfrase"/>
</dbReference>
<sequence>MQTPQFILGLEDELVVDEFACGGGMSEGIEQAIGRHVDIAVNHDSDACSMHEANHPQTEHYRKDVFEVCPRKATRGRPVGLLHMSPDCTHHSQARGGQPRSKKLRGLAWIGVRWAGMKRPRIITLENVKQILLWGPLIAKRCPKTRRVVKLDGSVAVPGERVPVHEQHLVPDPKHVGRTWRAFVRALERLGYVVEWRVLCAADYGAPTTRSRLFMVARCDGAPIQWPEPTHFKEPKKGQKRWRSAAECIDWSIQGRSIFEREKPLADATLRRIAHGMKRYVLDSADPFIVQIANWSRHGLSSAKDPLSTVTAWPRGGSHAVAAPVMVQAGHGQGTPDAPRWSYGSKDVHQPVGTVTASGGGQALAVGTMVQMGYGEREGQAPRALDLEQPMGTVVGAGKFAAVAAFVEQANGGFNATPAHDARSPMTTSTASGSQQRVVTAHLTTLRKNCIGKEMREPVPAVTAGAEHHALVEYHLSPEAEAGALRVAAFLIRYYGQGGQLGELREPMATSTTKDRLALVTVWLRGTPYVVVDIQMRMLTPRELYNANDFPRTYVIDRGHDGRVFSKTTQVRMCGNAVPPSLGRAVIAANWNSRAVLRKAA</sequence>
<dbReference type="SUPFAM" id="SSF53335">
    <property type="entry name" value="S-adenosyl-L-methionine-dependent methyltransferases"/>
    <property type="match status" value="1"/>
</dbReference>
<protein>
    <recommendedName>
        <fullName evidence="1">DNA (cytosine-5-)-methyltransferase</fullName>
        <ecNumber evidence="1">2.1.1.37</ecNumber>
    </recommendedName>
</protein>
<evidence type="ECO:0000256" key="3">
    <source>
        <dbReference type="ARBA" id="ARBA00022679"/>
    </source>
</evidence>
<evidence type="ECO:0000256" key="4">
    <source>
        <dbReference type="ARBA" id="ARBA00022691"/>
    </source>
</evidence>
<keyword evidence="4" id="KW-0949">S-adenosyl-L-methionine</keyword>
<dbReference type="GO" id="GO:0009307">
    <property type="term" value="P:DNA restriction-modification system"/>
    <property type="evidence" value="ECO:0007669"/>
    <property type="project" value="UniProtKB-KW"/>
</dbReference>
<feature type="region of interest" description="Disordered" evidence="7">
    <location>
        <begin position="416"/>
        <end position="437"/>
    </location>
</feature>
<evidence type="ECO:0000256" key="2">
    <source>
        <dbReference type="ARBA" id="ARBA00022603"/>
    </source>
</evidence>
<dbReference type="GO" id="GO:0032259">
    <property type="term" value="P:methylation"/>
    <property type="evidence" value="ECO:0007669"/>
    <property type="project" value="UniProtKB-KW"/>
</dbReference>
<dbReference type="InterPro" id="IPR050390">
    <property type="entry name" value="C5-Methyltransferase"/>
</dbReference>
<comment type="catalytic activity">
    <reaction evidence="6">
        <text>a 2'-deoxycytidine in DNA + S-adenosyl-L-methionine = a 5-methyl-2'-deoxycytidine in DNA + S-adenosyl-L-homocysteine + H(+)</text>
        <dbReference type="Rhea" id="RHEA:13681"/>
        <dbReference type="Rhea" id="RHEA-COMP:11369"/>
        <dbReference type="Rhea" id="RHEA-COMP:11370"/>
        <dbReference type="ChEBI" id="CHEBI:15378"/>
        <dbReference type="ChEBI" id="CHEBI:57856"/>
        <dbReference type="ChEBI" id="CHEBI:59789"/>
        <dbReference type="ChEBI" id="CHEBI:85452"/>
        <dbReference type="ChEBI" id="CHEBI:85454"/>
        <dbReference type="EC" id="2.1.1.37"/>
    </reaction>
</comment>
<evidence type="ECO:0000256" key="7">
    <source>
        <dbReference type="SAM" id="MobiDB-lite"/>
    </source>
</evidence>
<dbReference type="GO" id="GO:0003886">
    <property type="term" value="F:DNA (cytosine-5-)-methyltransferase activity"/>
    <property type="evidence" value="ECO:0007669"/>
    <property type="project" value="UniProtKB-EC"/>
</dbReference>
<dbReference type="GO" id="GO:0003677">
    <property type="term" value="F:DNA binding"/>
    <property type="evidence" value="ECO:0007669"/>
    <property type="project" value="TreeGrafter"/>
</dbReference>
<dbReference type="PANTHER" id="PTHR10629">
    <property type="entry name" value="CYTOSINE-SPECIFIC METHYLTRANSFERASE"/>
    <property type="match status" value="1"/>
</dbReference>
<gene>
    <name evidence="8" type="ORF">CTI11_09245</name>
</gene>
<proteinExistence type="predicted"/>
<dbReference type="InterPro" id="IPR029063">
    <property type="entry name" value="SAM-dependent_MTases_sf"/>
</dbReference>
<keyword evidence="3" id="KW-0808">Transferase</keyword>
<dbReference type="Gene3D" id="3.90.120.10">
    <property type="entry name" value="DNA Methylase, subunit A, domain 2"/>
    <property type="match status" value="1"/>
</dbReference>
<feature type="compositionally biased region" description="Polar residues" evidence="7">
    <location>
        <begin position="425"/>
        <end position="437"/>
    </location>
</feature>
<organism evidence="8">
    <name type="scientific">Chryseobacterium sp. B5</name>
    <dbReference type="NCBI Taxonomy" id="2050562"/>
    <lineage>
        <taxon>Bacteria</taxon>
        <taxon>Pseudomonadati</taxon>
        <taxon>Bacteroidota</taxon>
        <taxon>Flavobacteriia</taxon>
        <taxon>Flavobacteriales</taxon>
        <taxon>Weeksellaceae</taxon>
        <taxon>Chryseobacterium group</taxon>
        <taxon>Chryseobacterium</taxon>
    </lineage>
</organism>
<dbReference type="EC" id="2.1.1.37" evidence="1"/>
<evidence type="ECO:0000256" key="6">
    <source>
        <dbReference type="ARBA" id="ARBA00047422"/>
    </source>
</evidence>
<dbReference type="GO" id="GO:0044027">
    <property type="term" value="P:negative regulation of gene expression via chromosomal CpG island methylation"/>
    <property type="evidence" value="ECO:0007669"/>
    <property type="project" value="TreeGrafter"/>
</dbReference>
<dbReference type="EMBL" id="PEKC01000025">
    <property type="protein sequence ID" value="PII36102.1"/>
    <property type="molecule type" value="Genomic_DNA"/>
</dbReference>
<name>A0A2G7T840_9FLAO</name>
<keyword evidence="5" id="KW-0680">Restriction system</keyword>
<evidence type="ECO:0000313" key="8">
    <source>
        <dbReference type="EMBL" id="PII36102.1"/>
    </source>
</evidence>
<accession>A0A2G7T840</accession>